<feature type="transmembrane region" description="Helical" evidence="1">
    <location>
        <begin position="7"/>
        <end position="26"/>
    </location>
</feature>
<dbReference type="Proteomes" id="UP000234328">
    <property type="component" value="Unassembled WGS sequence"/>
</dbReference>
<organism evidence="2 3">
    <name type="scientific">Pollutimonas nitritireducens</name>
    <dbReference type="NCBI Taxonomy" id="2045209"/>
    <lineage>
        <taxon>Bacteria</taxon>
        <taxon>Pseudomonadati</taxon>
        <taxon>Pseudomonadota</taxon>
        <taxon>Betaproteobacteria</taxon>
        <taxon>Burkholderiales</taxon>
        <taxon>Alcaligenaceae</taxon>
        <taxon>Pollutimonas</taxon>
    </lineage>
</organism>
<comment type="caution">
    <text evidence="2">The sequence shown here is derived from an EMBL/GenBank/DDBJ whole genome shotgun (WGS) entry which is preliminary data.</text>
</comment>
<protein>
    <recommendedName>
        <fullName evidence="4">DUF945 domain-containing protein</fullName>
    </recommendedName>
</protein>
<dbReference type="EMBL" id="PDNV01000006">
    <property type="protein sequence ID" value="PLC53769.1"/>
    <property type="molecule type" value="Genomic_DNA"/>
</dbReference>
<evidence type="ECO:0000313" key="2">
    <source>
        <dbReference type="EMBL" id="PLC53769.1"/>
    </source>
</evidence>
<dbReference type="RefSeq" id="WP_102069893.1">
    <property type="nucleotide sequence ID" value="NZ_PDNV01000006.1"/>
</dbReference>
<sequence length="479" mass="51569">MKRSTGVIGVVVVLGVAYMGATWYVGKQAQVTVERVVAQANERVIKMLGADMGADNLRIEINDYQRGWFASDVSYTLFMKDEDGTPLELKLHDKLQHGPLPASAVAAGDFMPMLAHSQAQLRPTPATQKWFDSQNGKSPLNIETRVGFGGTGRSVWTFSPAELVEDGEKISFSGGVVEMNFTNDFNDNTAAGQVASFSVTNEQTGENLLIKNIQANSKTTMSNQSDVSTQSNATVQSLAIDSPAGRAVVLEELSMAVDSQQKGKLLDGTLRYDFGRIAIGEIDLGSVSVGASARQLDVDALTDLATTYDKIVAREGISADEELVLTDAEEAVMREKLVAMLASSPSISIDPLVWKNAHGESKTGLQVDLASPDNSQEQRTDVLLAEILKRVKLDLSISKPMLIQALGQVQNDPQQAQQMQVLGAMIYDQYVARLSGAGLIVAEGDTASTAILYENDKVDLNGQAMSVPEFLQRAMSAVM</sequence>
<keyword evidence="3" id="KW-1185">Reference proteome</keyword>
<dbReference type="InterPro" id="IPR010352">
    <property type="entry name" value="DUF945"/>
</dbReference>
<evidence type="ECO:0000256" key="1">
    <source>
        <dbReference type="SAM" id="Phobius"/>
    </source>
</evidence>
<dbReference type="OrthoDB" id="5444681at2"/>
<name>A0A2N4UFH8_9BURK</name>
<evidence type="ECO:0000313" key="3">
    <source>
        <dbReference type="Proteomes" id="UP000234328"/>
    </source>
</evidence>
<dbReference type="Pfam" id="PF06097">
    <property type="entry name" value="DUF945"/>
    <property type="match status" value="1"/>
</dbReference>
<keyword evidence="1" id="KW-0472">Membrane</keyword>
<keyword evidence="1" id="KW-1133">Transmembrane helix</keyword>
<dbReference type="AlphaFoldDB" id="A0A2N4UFH8"/>
<reference evidence="2 3" key="1">
    <citation type="submission" date="2017-10" db="EMBL/GenBank/DDBJ databases">
        <title>Two draft genome sequences of Pusillimonas sp. strains isolated from a nitrate- and radionuclide-contaminated groundwater in Russia.</title>
        <authorList>
            <person name="Grouzdev D.S."/>
            <person name="Tourova T.P."/>
            <person name="Goeva M.A."/>
            <person name="Babich T.L."/>
            <person name="Sokolova D.S."/>
            <person name="Abdullin R."/>
            <person name="Poltaraus A.B."/>
            <person name="Toshchakov S.V."/>
            <person name="Nazina T.N."/>
        </authorList>
    </citation>
    <scope>NUCLEOTIDE SEQUENCE [LARGE SCALE GENOMIC DNA]</scope>
    <source>
        <strain evidence="2 3">JR1/69-2-13</strain>
    </source>
</reference>
<proteinExistence type="predicted"/>
<gene>
    <name evidence="2" type="ORF">CR155_09955</name>
</gene>
<keyword evidence="1" id="KW-0812">Transmembrane</keyword>
<evidence type="ECO:0008006" key="4">
    <source>
        <dbReference type="Google" id="ProtNLM"/>
    </source>
</evidence>
<accession>A0A2N4UFH8</accession>